<dbReference type="GO" id="GO:0005829">
    <property type="term" value="C:cytosol"/>
    <property type="evidence" value="ECO:0007669"/>
    <property type="project" value="TreeGrafter"/>
</dbReference>
<dbReference type="RefSeq" id="WP_110481388.1">
    <property type="nucleotide sequence ID" value="NZ_CP024988.1"/>
</dbReference>
<keyword evidence="11 14" id="KW-0030">Aminoacyl-tRNA synthetase</keyword>
<dbReference type="SUPFAM" id="SSF55186">
    <property type="entry name" value="ThrRS/AlaRS common domain"/>
    <property type="match status" value="1"/>
</dbReference>
<gene>
    <name evidence="14 16" type="primary">alaS</name>
    <name evidence="16" type="ORF">Csp1_13360</name>
</gene>
<dbReference type="FunFam" id="3.10.310.40:FF:000001">
    <property type="entry name" value="Alanine--tRNA ligase"/>
    <property type="match status" value="1"/>
</dbReference>
<evidence type="ECO:0000256" key="13">
    <source>
        <dbReference type="ARBA" id="ARBA00048300"/>
    </source>
</evidence>
<dbReference type="SUPFAM" id="SSF50447">
    <property type="entry name" value="Translation proteins"/>
    <property type="match status" value="1"/>
</dbReference>
<dbReference type="GO" id="GO:0000049">
    <property type="term" value="F:tRNA binding"/>
    <property type="evidence" value="ECO:0007669"/>
    <property type="project" value="UniProtKB-KW"/>
</dbReference>
<dbReference type="PRINTS" id="PR00980">
    <property type="entry name" value="TRNASYNTHALA"/>
</dbReference>
<dbReference type="GO" id="GO:0008270">
    <property type="term" value="F:zinc ion binding"/>
    <property type="evidence" value="ECO:0007669"/>
    <property type="project" value="UniProtKB-UniRule"/>
</dbReference>
<dbReference type="GO" id="GO:0004813">
    <property type="term" value="F:alanine-tRNA ligase activity"/>
    <property type="evidence" value="ECO:0007669"/>
    <property type="project" value="UniProtKB-UniRule"/>
</dbReference>
<keyword evidence="8 14" id="KW-0067">ATP-binding</keyword>
<evidence type="ECO:0000256" key="3">
    <source>
        <dbReference type="ARBA" id="ARBA00022555"/>
    </source>
</evidence>
<evidence type="ECO:0000256" key="6">
    <source>
        <dbReference type="ARBA" id="ARBA00022741"/>
    </source>
</evidence>
<dbReference type="CDD" id="cd00673">
    <property type="entry name" value="AlaRS_core"/>
    <property type="match status" value="1"/>
</dbReference>
<sequence length="909" mass="98022">MQTHEIRERFINHFVKAGHTEVPSASLILDDPNLLFVNAGMVPFKPYFLGQQNPPFPNGTATSIQKCVRTLDIEEVGITTRHNTFFQMAGNFSFGQYFKEGAITHAWTLLTGSLEDGGFGLDPDRLWVTVYLDDDEAAQIWHEKIGVPEERIQRLGMADNYWSMGIPGPCGPCSEIYYDRGEEYGRYGGPVVDDTRYIELWNLVFMQNERGRGIGKDDFEILGPLPKKNIDTGMGVERVACILQNVENVYETDLLAPVIRVAEKLTGATYGRSESLAADGDTTSAAYHAAHTDDIRFRVIADHCRTGLMLILDGVTPGNEGRGYILRRLLRRIIRSARLLGATGVTMEKLMDTVRETMTPSYPEIADNWERIRAVAVGEETAFLKTLESGTRLFEEAAAKVRAGGGTELGGEAAFSLHDTHGFPIDLTVEMAAESGLTVDREGFDALMAEQKARAKADNRAKKHAHADVSVYRPFVDNHPTVFLGYTSTEAEATVLGIVADGALVDRAGEGSQVQIILDSTPFYAESGGQLADRGTITGTGGAAQVDDVQKTGKKVWLHSVTVTGGELAVGQRVTAKVDHAWRHRARQAHSGTHLIHAALRQVLGPTAVQAGSMNRPGYLRFDFSYGRQLTEDQLRRIEFIANEAVDADYTVNTVETDLDEAKKMGAMALFGENYGSRVRVVEIGGPFSMELCGGTHVGHSSQIGPVAVLGESSVGSGIRRIEAYTGVDSFRFLSDQHQLSDSLATRLRVPAEELPDRVDALTSRLHEVEKRLTQLRAAELTAKVGDYVRAAVNVGELRVVAARVPDGVSSGDLRTLANEAKGRFGADAAVVFFISSDSGSGKVPFIAAATDAAVESGVSAGEIVKTVAPYVGGRGGGKPAMAQGSGSDATGIDAAVAAVKDVVATSAK</sequence>
<dbReference type="KEGG" id="cpre:Csp1_13360"/>
<feature type="binding site" evidence="14">
    <location>
        <position position="590"/>
    </location>
    <ligand>
        <name>Zn(2+)</name>
        <dbReference type="ChEBI" id="CHEBI:29105"/>
    </ligand>
</feature>
<dbReference type="GO" id="GO:0006419">
    <property type="term" value="P:alanyl-tRNA aminoacylation"/>
    <property type="evidence" value="ECO:0007669"/>
    <property type="project" value="UniProtKB-UniRule"/>
</dbReference>
<evidence type="ECO:0000256" key="12">
    <source>
        <dbReference type="ARBA" id="ARBA00024779"/>
    </source>
</evidence>
<evidence type="ECO:0000313" key="16">
    <source>
        <dbReference type="EMBL" id="AWT26128.1"/>
    </source>
</evidence>
<evidence type="ECO:0000256" key="8">
    <source>
        <dbReference type="ARBA" id="ARBA00022840"/>
    </source>
</evidence>
<feature type="binding site" evidence="14">
    <location>
        <position position="697"/>
    </location>
    <ligand>
        <name>Zn(2+)</name>
        <dbReference type="ChEBI" id="CHEBI:29105"/>
    </ligand>
</feature>
<dbReference type="Gene3D" id="3.10.310.40">
    <property type="match status" value="1"/>
</dbReference>
<keyword evidence="9 14" id="KW-0694">RNA-binding</keyword>
<evidence type="ECO:0000256" key="9">
    <source>
        <dbReference type="ARBA" id="ARBA00022884"/>
    </source>
</evidence>
<dbReference type="Pfam" id="PF07973">
    <property type="entry name" value="tRNA_SAD"/>
    <property type="match status" value="1"/>
</dbReference>
<dbReference type="Gene3D" id="2.40.30.130">
    <property type="match status" value="1"/>
</dbReference>
<dbReference type="PANTHER" id="PTHR11777">
    <property type="entry name" value="ALANYL-TRNA SYNTHETASE"/>
    <property type="match status" value="1"/>
</dbReference>
<dbReference type="SUPFAM" id="SSF101353">
    <property type="entry name" value="Putative anticodon-binding domain of alanyl-tRNA synthetase (AlaRS)"/>
    <property type="match status" value="1"/>
</dbReference>
<dbReference type="FunFam" id="3.30.980.10:FF:000004">
    <property type="entry name" value="Alanine--tRNA ligase, cytoplasmic"/>
    <property type="match status" value="1"/>
</dbReference>
<reference evidence="17" key="1">
    <citation type="submission" date="2017-11" db="EMBL/GenBank/DDBJ databases">
        <title>Otitis media/interna in a cat caused by the recently described species Corynebacterium provencense.</title>
        <authorList>
            <person name="Kittl S."/>
            <person name="Brodard I."/>
            <person name="Rychener L."/>
            <person name="Jores J."/>
            <person name="Roosje P."/>
            <person name="Gobeli Brawand S."/>
        </authorList>
    </citation>
    <scope>NUCLEOTIDE SEQUENCE [LARGE SCALE GENOMIC DNA]</scope>
    <source>
        <strain evidence="17">17KM38</strain>
    </source>
</reference>
<evidence type="ECO:0000256" key="7">
    <source>
        <dbReference type="ARBA" id="ARBA00022833"/>
    </source>
</evidence>
<dbReference type="AlphaFoldDB" id="A0A2Z3YNV0"/>
<comment type="cofactor">
    <cofactor evidence="14">
        <name>Zn(2+)</name>
        <dbReference type="ChEBI" id="CHEBI:29105"/>
    </cofactor>
    <text evidence="14">Binds 1 zinc ion per subunit.</text>
</comment>
<dbReference type="InterPro" id="IPR023033">
    <property type="entry name" value="Ala_tRNA_ligase_euk/bac"/>
</dbReference>
<dbReference type="NCBIfam" id="TIGR00344">
    <property type="entry name" value="alaS"/>
    <property type="match status" value="1"/>
</dbReference>
<dbReference type="FunFam" id="3.30.930.10:FF:000004">
    <property type="entry name" value="Alanine--tRNA ligase"/>
    <property type="match status" value="1"/>
</dbReference>
<evidence type="ECO:0000256" key="14">
    <source>
        <dbReference type="HAMAP-Rule" id="MF_00036"/>
    </source>
</evidence>
<dbReference type="SMART" id="SM00863">
    <property type="entry name" value="tRNA_SAD"/>
    <property type="match status" value="1"/>
</dbReference>
<dbReference type="PROSITE" id="PS50860">
    <property type="entry name" value="AA_TRNA_LIGASE_II_ALA"/>
    <property type="match status" value="1"/>
</dbReference>
<organism evidence="16 17">
    <name type="scientific">Corynebacterium provencense</name>
    <dbReference type="NCBI Taxonomy" id="1737425"/>
    <lineage>
        <taxon>Bacteria</taxon>
        <taxon>Bacillati</taxon>
        <taxon>Actinomycetota</taxon>
        <taxon>Actinomycetes</taxon>
        <taxon>Mycobacteriales</taxon>
        <taxon>Corynebacteriaceae</taxon>
        <taxon>Corynebacterium</taxon>
    </lineage>
</organism>
<comment type="catalytic activity">
    <reaction evidence="13 14">
        <text>tRNA(Ala) + L-alanine + ATP = L-alanyl-tRNA(Ala) + AMP + diphosphate</text>
        <dbReference type="Rhea" id="RHEA:12540"/>
        <dbReference type="Rhea" id="RHEA-COMP:9657"/>
        <dbReference type="Rhea" id="RHEA-COMP:9923"/>
        <dbReference type="ChEBI" id="CHEBI:30616"/>
        <dbReference type="ChEBI" id="CHEBI:33019"/>
        <dbReference type="ChEBI" id="CHEBI:57972"/>
        <dbReference type="ChEBI" id="CHEBI:78442"/>
        <dbReference type="ChEBI" id="CHEBI:78497"/>
        <dbReference type="ChEBI" id="CHEBI:456215"/>
        <dbReference type="EC" id="6.1.1.7"/>
    </reaction>
</comment>
<dbReference type="HAMAP" id="MF_00036_B">
    <property type="entry name" value="Ala_tRNA_synth_B"/>
    <property type="match status" value="1"/>
</dbReference>
<evidence type="ECO:0000259" key="15">
    <source>
        <dbReference type="PROSITE" id="PS50860"/>
    </source>
</evidence>
<comment type="function">
    <text evidence="12 14">Catalyzes the attachment of alanine to tRNA(Ala) in a two-step reaction: alanine is first activated by ATP to form Ala-AMP and then transferred to the acceptor end of tRNA(Ala). Also edits incorrectly charged Ser-tRNA(Ala) and Gly-tRNA(Ala) via its editing domain.</text>
</comment>
<dbReference type="InterPro" id="IPR045864">
    <property type="entry name" value="aa-tRNA-synth_II/BPL/LPL"/>
</dbReference>
<evidence type="ECO:0000256" key="2">
    <source>
        <dbReference type="ARBA" id="ARBA00008226"/>
    </source>
</evidence>
<dbReference type="Proteomes" id="UP000247696">
    <property type="component" value="Chromosome"/>
</dbReference>
<name>A0A2Z3YNV0_9CORY</name>
<dbReference type="FunFam" id="3.30.54.20:FF:000001">
    <property type="entry name" value="Alanine--tRNA ligase"/>
    <property type="match status" value="1"/>
</dbReference>
<feature type="domain" description="Alanyl-transfer RNA synthetases family profile" evidence="15">
    <location>
        <begin position="1"/>
        <end position="736"/>
    </location>
</feature>
<evidence type="ECO:0000256" key="10">
    <source>
        <dbReference type="ARBA" id="ARBA00022917"/>
    </source>
</evidence>
<dbReference type="PANTHER" id="PTHR11777:SF9">
    <property type="entry name" value="ALANINE--TRNA LIGASE, CYTOPLASMIC"/>
    <property type="match status" value="1"/>
</dbReference>
<keyword evidence="4 14" id="KW-0436">Ligase</keyword>
<dbReference type="Gene3D" id="3.30.930.10">
    <property type="entry name" value="Bira Bifunctional Protein, Domain 2"/>
    <property type="match status" value="1"/>
</dbReference>
<proteinExistence type="inferred from homology"/>
<keyword evidence="3 14" id="KW-0820">tRNA-binding</keyword>
<dbReference type="InterPro" id="IPR018165">
    <property type="entry name" value="Ala-tRNA-synth_IIc_core"/>
</dbReference>
<keyword evidence="5 14" id="KW-0479">Metal-binding</keyword>
<protein>
    <recommendedName>
        <fullName evidence="14">Alanine--tRNA ligase</fullName>
        <ecNumber evidence="14">6.1.1.7</ecNumber>
    </recommendedName>
    <alternativeName>
        <fullName evidence="14">Alanyl-tRNA synthetase</fullName>
        <shortName evidence="14">AlaRS</shortName>
    </alternativeName>
</protein>
<dbReference type="SUPFAM" id="SSF55681">
    <property type="entry name" value="Class II aaRS and biotin synthetases"/>
    <property type="match status" value="1"/>
</dbReference>
<evidence type="ECO:0000256" key="11">
    <source>
        <dbReference type="ARBA" id="ARBA00023146"/>
    </source>
</evidence>
<dbReference type="InterPro" id="IPR003156">
    <property type="entry name" value="DHHA1_dom"/>
</dbReference>
<evidence type="ECO:0000256" key="4">
    <source>
        <dbReference type="ARBA" id="ARBA00022598"/>
    </source>
</evidence>
<dbReference type="InterPro" id="IPR012947">
    <property type="entry name" value="tRNA_SAD"/>
</dbReference>
<accession>A0A2Z3YNV0</accession>
<feature type="binding site" evidence="14">
    <location>
        <position position="594"/>
    </location>
    <ligand>
        <name>Zn(2+)</name>
        <dbReference type="ChEBI" id="CHEBI:29105"/>
    </ligand>
</feature>
<dbReference type="Gene3D" id="3.30.54.20">
    <property type="match status" value="1"/>
</dbReference>
<evidence type="ECO:0000256" key="1">
    <source>
        <dbReference type="ARBA" id="ARBA00004496"/>
    </source>
</evidence>
<dbReference type="Gene3D" id="3.30.980.10">
    <property type="entry name" value="Threonyl-trna Synthetase, Chain A, domain 2"/>
    <property type="match status" value="1"/>
</dbReference>
<keyword evidence="10 14" id="KW-0648">Protein biosynthesis</keyword>
<evidence type="ECO:0000313" key="17">
    <source>
        <dbReference type="Proteomes" id="UP000247696"/>
    </source>
</evidence>
<dbReference type="GO" id="GO:0005524">
    <property type="term" value="F:ATP binding"/>
    <property type="evidence" value="ECO:0007669"/>
    <property type="project" value="UniProtKB-UniRule"/>
</dbReference>
<feature type="binding site" evidence="14">
    <location>
        <position position="693"/>
    </location>
    <ligand>
        <name>Zn(2+)</name>
        <dbReference type="ChEBI" id="CHEBI:29105"/>
    </ligand>
</feature>
<evidence type="ECO:0000256" key="5">
    <source>
        <dbReference type="ARBA" id="ARBA00022723"/>
    </source>
</evidence>
<keyword evidence="7 14" id="KW-0862">Zinc</keyword>
<dbReference type="EMBL" id="CP024988">
    <property type="protein sequence ID" value="AWT26128.1"/>
    <property type="molecule type" value="Genomic_DNA"/>
</dbReference>
<dbReference type="InterPro" id="IPR002318">
    <property type="entry name" value="Ala-tRNA-lgiase_IIc"/>
</dbReference>
<dbReference type="InterPro" id="IPR009000">
    <property type="entry name" value="Transl_B-barrel_sf"/>
</dbReference>
<comment type="domain">
    <text evidence="14">Consists of three domains; the N-terminal catalytic domain, the editing domain and the C-terminal C-Ala domain. The editing domain removes incorrectly charged amino acids, while the C-Ala domain, along with tRNA(Ala), serves as a bridge to cooperatively bring together the editing and aminoacylation centers thus stimulating deacylation of misacylated tRNAs.</text>
</comment>
<keyword evidence="6 14" id="KW-0547">Nucleotide-binding</keyword>
<dbReference type="InterPro" id="IPR018164">
    <property type="entry name" value="Ala-tRNA-synth_IIc_N"/>
</dbReference>
<dbReference type="InterPro" id="IPR050058">
    <property type="entry name" value="Ala-tRNA_ligase"/>
</dbReference>
<keyword evidence="17" id="KW-1185">Reference proteome</keyword>
<dbReference type="STRING" id="1737425.GCA_900049755_02437"/>
<comment type="subcellular location">
    <subcellularLocation>
        <location evidence="1 14">Cytoplasm</location>
    </subcellularLocation>
</comment>
<keyword evidence="14" id="KW-0963">Cytoplasm</keyword>
<dbReference type="OrthoDB" id="9803884at2"/>
<dbReference type="EC" id="6.1.1.7" evidence="14"/>
<dbReference type="Pfam" id="PF01411">
    <property type="entry name" value="tRNA-synt_2c"/>
    <property type="match status" value="1"/>
</dbReference>
<comment type="similarity">
    <text evidence="2 14">Belongs to the class-II aminoacyl-tRNA synthetase family.</text>
</comment>
<dbReference type="Pfam" id="PF02272">
    <property type="entry name" value="DHHA1"/>
    <property type="match status" value="1"/>
</dbReference>
<dbReference type="InterPro" id="IPR018162">
    <property type="entry name" value="Ala-tRNA-ligase_IIc_anticod-bd"/>
</dbReference>
<dbReference type="InterPro" id="IPR018163">
    <property type="entry name" value="Thr/Ala-tRNA-synth_IIc_edit"/>
</dbReference>
<dbReference type="GO" id="GO:0002161">
    <property type="term" value="F:aminoacyl-tRNA deacylase activity"/>
    <property type="evidence" value="ECO:0007669"/>
    <property type="project" value="TreeGrafter"/>
</dbReference>
<dbReference type="FunFam" id="2.40.30.130:FF:000001">
    <property type="entry name" value="Alanine--tRNA ligase"/>
    <property type="match status" value="1"/>
</dbReference>